<dbReference type="EMBL" id="CAJPDQ010000015">
    <property type="protein sequence ID" value="CAF9919886.1"/>
    <property type="molecule type" value="Genomic_DNA"/>
</dbReference>
<accession>A0A8H3F5T4</accession>
<comment type="caution">
    <text evidence="1">The sequence shown here is derived from an EMBL/GenBank/DDBJ whole genome shotgun (WGS) entry which is preliminary data.</text>
</comment>
<keyword evidence="2" id="KW-1185">Reference proteome</keyword>
<dbReference type="OrthoDB" id="5419608at2759"/>
<dbReference type="Proteomes" id="UP000664169">
    <property type="component" value="Unassembled WGS sequence"/>
</dbReference>
<proteinExistence type="predicted"/>
<sequence length="86" mass="8707">MALATEVPDLAEEVNGDPILLAEAFLTATATPTWYTALPSDIQGFVSSVANAEATIAAKDSGAAPNTEVWTFGVILAAGAAGMLLL</sequence>
<reference evidence="1" key="1">
    <citation type="submission" date="2021-03" db="EMBL/GenBank/DDBJ databases">
        <authorList>
            <person name="Tagirdzhanova G."/>
        </authorList>
    </citation>
    <scope>NUCLEOTIDE SEQUENCE</scope>
</reference>
<protein>
    <submittedName>
        <fullName evidence="1">Uncharacterized protein</fullName>
    </submittedName>
</protein>
<evidence type="ECO:0000313" key="2">
    <source>
        <dbReference type="Proteomes" id="UP000664169"/>
    </source>
</evidence>
<gene>
    <name evidence="1" type="ORF">GOMPHAMPRED_001911</name>
</gene>
<evidence type="ECO:0000313" key="1">
    <source>
        <dbReference type="EMBL" id="CAF9919886.1"/>
    </source>
</evidence>
<organism evidence="1 2">
    <name type="scientific">Gomphillus americanus</name>
    <dbReference type="NCBI Taxonomy" id="1940652"/>
    <lineage>
        <taxon>Eukaryota</taxon>
        <taxon>Fungi</taxon>
        <taxon>Dikarya</taxon>
        <taxon>Ascomycota</taxon>
        <taxon>Pezizomycotina</taxon>
        <taxon>Lecanoromycetes</taxon>
        <taxon>OSLEUM clade</taxon>
        <taxon>Ostropomycetidae</taxon>
        <taxon>Ostropales</taxon>
        <taxon>Graphidaceae</taxon>
        <taxon>Gomphilloideae</taxon>
        <taxon>Gomphillus</taxon>
    </lineage>
</organism>
<name>A0A8H3F5T4_9LECA</name>
<dbReference type="AlphaFoldDB" id="A0A8H3F5T4"/>